<comment type="caution">
    <text evidence="1">The sequence shown here is derived from an EMBL/GenBank/DDBJ whole genome shotgun (WGS) entry which is preliminary data.</text>
</comment>
<evidence type="ECO:0000313" key="2">
    <source>
        <dbReference type="Proteomes" id="UP000239576"/>
    </source>
</evidence>
<sequence length="149" mass="16881">MSDSVLDRIRQNRQRPAVPIRDDTLISRVHQPEAPQSLDVVETLPEAQVSAAAPLSNDALEDLKAELAKIPETNRHSAIVLEKELDQSLTRYCKDNRITIEVFLEAAWVHTASDPKAMEEILTEAKRRYADRKRAGKLRRLITMLEGQS</sequence>
<name>A0A2T1E801_9CYAN</name>
<reference evidence="1 2" key="2">
    <citation type="submission" date="2018-03" db="EMBL/GenBank/DDBJ databases">
        <title>The ancient ancestry and fast evolution of plastids.</title>
        <authorList>
            <person name="Moore K.R."/>
            <person name="Magnabosco C."/>
            <person name="Momper L."/>
            <person name="Gold D.A."/>
            <person name="Bosak T."/>
            <person name="Fournier G.P."/>
        </authorList>
    </citation>
    <scope>NUCLEOTIDE SEQUENCE [LARGE SCALE GENOMIC DNA]</scope>
    <source>
        <strain evidence="1 2">ULC18</strain>
    </source>
</reference>
<gene>
    <name evidence="1" type="ORF">C7B82_12515</name>
</gene>
<protein>
    <submittedName>
        <fullName evidence="1">Uncharacterized protein</fullName>
    </submittedName>
</protein>
<dbReference type="CDD" id="cd21138">
    <property type="entry name" value="McdB-like"/>
    <property type="match status" value="1"/>
</dbReference>
<evidence type="ECO:0000313" key="1">
    <source>
        <dbReference type="EMBL" id="PSB28867.1"/>
    </source>
</evidence>
<dbReference type="Proteomes" id="UP000239576">
    <property type="component" value="Unassembled WGS sequence"/>
</dbReference>
<proteinExistence type="predicted"/>
<dbReference type="RefSeq" id="WP_106256631.1">
    <property type="nucleotide sequence ID" value="NZ_CAWNSW010000087.1"/>
</dbReference>
<dbReference type="AlphaFoldDB" id="A0A2T1E801"/>
<accession>A0A2T1E801</accession>
<dbReference type="OrthoDB" id="574014at2"/>
<dbReference type="InterPro" id="IPR049816">
    <property type="entry name" value="McdB"/>
</dbReference>
<reference evidence="2" key="1">
    <citation type="submission" date="2018-02" db="EMBL/GenBank/DDBJ databases">
        <authorList>
            <person name="Moore K."/>
            <person name="Momper L."/>
        </authorList>
    </citation>
    <scope>NUCLEOTIDE SEQUENCE [LARGE SCALE GENOMIC DNA]</scope>
    <source>
        <strain evidence="2">ULC18</strain>
    </source>
</reference>
<keyword evidence="2" id="KW-1185">Reference proteome</keyword>
<dbReference type="EMBL" id="PVWK01000072">
    <property type="protein sequence ID" value="PSB28867.1"/>
    <property type="molecule type" value="Genomic_DNA"/>
</dbReference>
<dbReference type="Pfam" id="PF26392">
    <property type="entry name" value="McdB"/>
    <property type="match status" value="1"/>
</dbReference>
<organism evidence="1 2">
    <name type="scientific">Stenomitos frigidus ULC18</name>
    <dbReference type="NCBI Taxonomy" id="2107698"/>
    <lineage>
        <taxon>Bacteria</taxon>
        <taxon>Bacillati</taxon>
        <taxon>Cyanobacteriota</taxon>
        <taxon>Cyanophyceae</taxon>
        <taxon>Leptolyngbyales</taxon>
        <taxon>Leptolyngbyaceae</taxon>
        <taxon>Stenomitos</taxon>
    </lineage>
</organism>